<gene>
    <name evidence="9" type="ORF">SAMN04489860_2335</name>
</gene>
<dbReference type="PANTHER" id="PTHR43250">
    <property type="entry name" value="EXODEOXYRIBONUCLEASE III"/>
    <property type="match status" value="1"/>
</dbReference>
<evidence type="ECO:0000256" key="1">
    <source>
        <dbReference type="ARBA" id="ARBA00007092"/>
    </source>
</evidence>
<feature type="binding site" evidence="6">
    <location>
        <position position="8"/>
    </location>
    <ligand>
        <name>Mg(2+)</name>
        <dbReference type="ChEBI" id="CHEBI:18420"/>
        <label>1</label>
    </ligand>
</feature>
<feature type="active site" description="Proton acceptor" evidence="5">
    <location>
        <position position="263"/>
    </location>
</feature>
<dbReference type="GO" id="GO:0046872">
    <property type="term" value="F:metal ion binding"/>
    <property type="evidence" value="ECO:0007669"/>
    <property type="project" value="UniProtKB-KW"/>
</dbReference>
<keyword evidence="6" id="KW-0464">Manganese</keyword>
<dbReference type="OrthoDB" id="9803914at2"/>
<keyword evidence="4 6" id="KW-0460">Magnesium</keyword>
<dbReference type="PROSITE" id="PS51435">
    <property type="entry name" value="AP_NUCLEASE_F1_4"/>
    <property type="match status" value="1"/>
</dbReference>
<dbReference type="NCBIfam" id="TIGR00633">
    <property type="entry name" value="xth"/>
    <property type="match status" value="1"/>
</dbReference>
<name>A0A1H1UY77_9CELL</name>
<dbReference type="GO" id="GO:0006281">
    <property type="term" value="P:DNA repair"/>
    <property type="evidence" value="ECO:0007669"/>
    <property type="project" value="InterPro"/>
</dbReference>
<feature type="binding site" evidence="6">
    <location>
        <position position="263"/>
    </location>
    <ligand>
        <name>Mg(2+)</name>
        <dbReference type="ChEBI" id="CHEBI:18420"/>
        <label>1</label>
    </ligand>
</feature>
<evidence type="ECO:0000256" key="7">
    <source>
        <dbReference type="PIRSR" id="PIRSR604808-3"/>
    </source>
</evidence>
<feature type="site" description="Interaction with DNA substrate" evidence="7">
    <location>
        <position position="263"/>
    </location>
</feature>
<feature type="active site" description="Proton donor/acceptor" evidence="5">
    <location>
        <position position="160"/>
    </location>
</feature>
<evidence type="ECO:0000256" key="4">
    <source>
        <dbReference type="ARBA" id="ARBA00022842"/>
    </source>
</evidence>
<dbReference type="AlphaFoldDB" id="A0A1H1UY77"/>
<accession>A0A1H1UY77</accession>
<dbReference type="Gene3D" id="3.60.10.10">
    <property type="entry name" value="Endonuclease/exonuclease/phosphatase"/>
    <property type="match status" value="1"/>
</dbReference>
<organism evidence="9 10">
    <name type="scientific">Paraoerskovia marina</name>
    <dbReference type="NCBI Taxonomy" id="545619"/>
    <lineage>
        <taxon>Bacteria</taxon>
        <taxon>Bacillati</taxon>
        <taxon>Actinomycetota</taxon>
        <taxon>Actinomycetes</taxon>
        <taxon>Micrococcales</taxon>
        <taxon>Cellulomonadaceae</taxon>
        <taxon>Paraoerskovia</taxon>
    </lineage>
</organism>
<keyword evidence="10" id="KW-1185">Reference proteome</keyword>
<comment type="cofactor">
    <cofactor evidence="6">
        <name>Mg(2+)</name>
        <dbReference type="ChEBI" id="CHEBI:18420"/>
    </cofactor>
    <cofactor evidence="6">
        <name>Mn(2+)</name>
        <dbReference type="ChEBI" id="CHEBI:29035"/>
    </cofactor>
    <text evidence="6">Probably binds two magnesium or manganese ions per subunit.</text>
</comment>
<evidence type="ECO:0000256" key="6">
    <source>
        <dbReference type="PIRSR" id="PIRSR604808-2"/>
    </source>
</evidence>
<feature type="domain" description="Endonuclease/exonuclease/phosphatase" evidence="8">
    <location>
        <begin position="5"/>
        <end position="263"/>
    </location>
</feature>
<feature type="binding site" evidence="6">
    <location>
        <position position="160"/>
    </location>
    <ligand>
        <name>Mg(2+)</name>
        <dbReference type="ChEBI" id="CHEBI:18420"/>
        <label>1</label>
    </ligand>
</feature>
<feature type="site" description="Transition state stabilizer" evidence="7">
    <location>
        <position position="162"/>
    </location>
</feature>
<dbReference type="GO" id="GO:0008311">
    <property type="term" value="F:double-stranded DNA 3'-5' DNA exonuclease activity"/>
    <property type="evidence" value="ECO:0007669"/>
    <property type="project" value="InterPro"/>
</dbReference>
<feature type="site" description="Important for catalytic activity" evidence="7">
    <location>
        <position position="233"/>
    </location>
</feature>
<evidence type="ECO:0000259" key="8">
    <source>
        <dbReference type="Pfam" id="PF03372"/>
    </source>
</evidence>
<dbReference type="PANTHER" id="PTHR43250:SF2">
    <property type="entry name" value="EXODEOXYRIBONUCLEASE III"/>
    <property type="match status" value="1"/>
</dbReference>
<dbReference type="SUPFAM" id="SSF56219">
    <property type="entry name" value="DNase I-like"/>
    <property type="match status" value="1"/>
</dbReference>
<evidence type="ECO:0000256" key="3">
    <source>
        <dbReference type="ARBA" id="ARBA00022801"/>
    </source>
</evidence>
<evidence type="ECO:0000313" key="9">
    <source>
        <dbReference type="EMBL" id="SDS77465.1"/>
    </source>
</evidence>
<dbReference type="InterPro" id="IPR036691">
    <property type="entry name" value="Endo/exonu/phosph_ase_sf"/>
</dbReference>
<keyword evidence="2 6" id="KW-0479">Metal-binding</keyword>
<comment type="similarity">
    <text evidence="1">Belongs to the DNA repair enzymes AP/ExoA family.</text>
</comment>
<dbReference type="InterPro" id="IPR037493">
    <property type="entry name" value="ExoIII-like"/>
</dbReference>
<feature type="binding site" evidence="6">
    <location>
        <position position="36"/>
    </location>
    <ligand>
        <name>Mg(2+)</name>
        <dbReference type="ChEBI" id="CHEBI:18420"/>
        <label>1</label>
    </ligand>
</feature>
<dbReference type="InterPro" id="IPR004808">
    <property type="entry name" value="AP_endonuc_1"/>
</dbReference>
<dbReference type="STRING" id="545619.SAMN04489860_2335"/>
<dbReference type="Proteomes" id="UP000185663">
    <property type="component" value="Chromosome I"/>
</dbReference>
<dbReference type="InterPro" id="IPR005135">
    <property type="entry name" value="Endo/exonuclease/phosphatase"/>
</dbReference>
<dbReference type="Pfam" id="PF03372">
    <property type="entry name" value="Exo_endo_phos"/>
    <property type="match status" value="1"/>
</dbReference>
<feature type="binding site" evidence="6">
    <location>
        <position position="262"/>
    </location>
    <ligand>
        <name>Mg(2+)</name>
        <dbReference type="ChEBI" id="CHEBI:18420"/>
        <label>1</label>
    </ligand>
</feature>
<evidence type="ECO:0000256" key="5">
    <source>
        <dbReference type="PIRSR" id="PIRSR604808-1"/>
    </source>
</evidence>
<proteinExistence type="inferred from homology"/>
<dbReference type="eggNOG" id="COG0708">
    <property type="taxonomic scope" value="Bacteria"/>
</dbReference>
<protein>
    <submittedName>
        <fullName evidence="9">Exodeoxyribonuclease-3</fullName>
    </submittedName>
</protein>
<evidence type="ECO:0000256" key="2">
    <source>
        <dbReference type="ARBA" id="ARBA00022723"/>
    </source>
</evidence>
<dbReference type="EMBL" id="LT629776">
    <property type="protein sequence ID" value="SDS77465.1"/>
    <property type="molecule type" value="Genomic_DNA"/>
</dbReference>
<keyword evidence="3" id="KW-0378">Hydrolase</keyword>
<sequence>MITIATVNVNGIRAAFKRDMAGWLATRNPDVVLLQEVRAPEEIVQDLLDGWHVVHVPCEIKGRAGVAVASRLPIAAARRDLGDLVAFGDDGEPPVDTGRWVEADVALPDGGTVTVISAYLHSGTATKPETMDAKYAHLDRVTARMRELAADGRRAVVGGDVNIAHHEVDIKNWKGNKSSAGFLPAERAYLDTWIDELGYADLGRRFGGDGPGPYSWWSFRGQAFDNDAGWRIDYQLATPALAEAAVSVEVDRATSYDTRFSDHAPVVAVYDL</sequence>
<dbReference type="RefSeq" id="WP_083372603.1">
    <property type="nucleotide sequence ID" value="NZ_LT629776.1"/>
</dbReference>
<feature type="active site" evidence="5">
    <location>
        <position position="119"/>
    </location>
</feature>
<feature type="binding site" evidence="6">
    <location>
        <position position="162"/>
    </location>
    <ligand>
        <name>Mg(2+)</name>
        <dbReference type="ChEBI" id="CHEBI:18420"/>
        <label>1</label>
    </ligand>
</feature>
<evidence type="ECO:0000313" key="10">
    <source>
        <dbReference type="Proteomes" id="UP000185663"/>
    </source>
</evidence>
<reference evidence="9 10" key="1">
    <citation type="submission" date="2016-10" db="EMBL/GenBank/DDBJ databases">
        <authorList>
            <person name="de Groot N.N."/>
        </authorList>
    </citation>
    <scope>NUCLEOTIDE SEQUENCE [LARGE SCALE GENOMIC DNA]</scope>
    <source>
        <strain evidence="9 10">DSM 22126</strain>
    </source>
</reference>